<dbReference type="EMBL" id="CP002547">
    <property type="protein sequence ID" value="ADY54966.1"/>
    <property type="molecule type" value="Genomic_DNA"/>
</dbReference>
<dbReference type="InterPro" id="IPR028976">
    <property type="entry name" value="CheC-like_sf"/>
</dbReference>
<evidence type="ECO:0000259" key="8">
    <source>
        <dbReference type="Pfam" id="PF01052"/>
    </source>
</evidence>
<organism evidence="10 11">
    <name type="scientific">Syntrophobotulus glycolicus (strain DSM 8271 / FlGlyR)</name>
    <dbReference type="NCBI Taxonomy" id="645991"/>
    <lineage>
        <taxon>Bacteria</taxon>
        <taxon>Bacillati</taxon>
        <taxon>Bacillota</taxon>
        <taxon>Clostridia</taxon>
        <taxon>Eubacteriales</taxon>
        <taxon>Desulfitobacteriaceae</taxon>
        <taxon>Syntrophobotulus</taxon>
    </lineage>
</organism>
<dbReference type="eggNOG" id="COG1776">
    <property type="taxonomic scope" value="Bacteria"/>
</dbReference>
<dbReference type="CDD" id="cd17907">
    <property type="entry name" value="FliY_FliN-Y"/>
    <property type="match status" value="1"/>
</dbReference>
<dbReference type="GO" id="GO:0005886">
    <property type="term" value="C:plasma membrane"/>
    <property type="evidence" value="ECO:0007669"/>
    <property type="project" value="UniProtKB-SubCell"/>
</dbReference>
<evidence type="ECO:0000259" key="9">
    <source>
        <dbReference type="Pfam" id="PF04509"/>
    </source>
</evidence>
<dbReference type="InterPro" id="IPR051469">
    <property type="entry name" value="FliN/MopA/SpaO"/>
</dbReference>
<evidence type="ECO:0000256" key="7">
    <source>
        <dbReference type="SAM" id="MobiDB-lite"/>
    </source>
</evidence>
<comment type="similarity">
    <text evidence="2">Belongs to the FliN/MopA/SpaO family.</text>
</comment>
<evidence type="ECO:0000313" key="10">
    <source>
        <dbReference type="EMBL" id="ADY54966.1"/>
    </source>
</evidence>
<dbReference type="SUPFAM" id="SSF103039">
    <property type="entry name" value="CheC-like"/>
    <property type="match status" value="1"/>
</dbReference>
<evidence type="ECO:0000313" key="11">
    <source>
        <dbReference type="Proteomes" id="UP000007488"/>
    </source>
</evidence>
<evidence type="ECO:0000256" key="2">
    <source>
        <dbReference type="ARBA" id="ARBA00009226"/>
    </source>
</evidence>
<keyword evidence="11" id="KW-1185">Reference proteome</keyword>
<name>F0SZG1_SYNGF</name>
<keyword evidence="3" id="KW-1003">Cell membrane</keyword>
<evidence type="ECO:0000256" key="3">
    <source>
        <dbReference type="ARBA" id="ARBA00022475"/>
    </source>
</evidence>
<dbReference type="SUPFAM" id="SSF101801">
    <property type="entry name" value="Surface presentation of antigens (SPOA)"/>
    <property type="match status" value="1"/>
</dbReference>
<dbReference type="NCBIfam" id="TIGR02480">
    <property type="entry name" value="fliN"/>
    <property type="match status" value="1"/>
</dbReference>
<accession>F0SZG1</accession>
<dbReference type="OrthoDB" id="9773459at2"/>
<keyword evidence="4" id="KW-0145">Chemotaxis</keyword>
<dbReference type="InterPro" id="IPR007597">
    <property type="entry name" value="CheC"/>
</dbReference>
<comment type="subcellular location">
    <subcellularLocation>
        <location evidence="1">Cell membrane</location>
        <topology evidence="1">Peripheral membrane protein</topology>
        <orientation evidence="1">Cytoplasmic side</orientation>
    </subcellularLocation>
</comment>
<sequence>MGSEMLSQEEINALLSGPADDMEQEEITQKFLEEISSLERDALGEIANISMGTAATTLSQLVGRKVEITTPKVDITTPREVLDEYPVPYVLIAVSYKKGITGSNMLILSRSDGSIIVDLMMGGSGQSPYEELTDLQVSGISEAMNQMMGSAATSMSTMFSSTVDITPPNVIITKEGEEDAFLQTDIDPNEPVVKISFKMNIEGVLDSTLLQVIPLSVAKNMTERLLNNQPEPQSGPEARQEREYHSEPPLSPPPDIFWQQQSSMSSQSTPVQPAQFSQLVTGNHPAIPNNLDLIFDVPLQVSVELGKANKTIKDILELGPGSVVELDRIAGEPVDMIVNGKLIAKCEVVVINETFGIRITEIINQAQRMETLK</sequence>
<dbReference type="GO" id="GO:0003774">
    <property type="term" value="F:cytoskeletal motor activity"/>
    <property type="evidence" value="ECO:0007669"/>
    <property type="project" value="InterPro"/>
</dbReference>
<reference evidence="10 11" key="1">
    <citation type="journal article" date="2011" name="Stand. Genomic Sci.">
        <title>Complete genome sequence of Syntrophobotulus glycolicus type strain (FlGlyR).</title>
        <authorList>
            <person name="Han C."/>
            <person name="Mwirichia R."/>
            <person name="Chertkov O."/>
            <person name="Held B."/>
            <person name="Lapidus A."/>
            <person name="Nolan M."/>
            <person name="Lucas S."/>
            <person name="Hammon N."/>
            <person name="Deshpande S."/>
            <person name="Cheng J.F."/>
            <person name="Tapia R."/>
            <person name="Goodwin L."/>
            <person name="Pitluck S."/>
            <person name="Huntemann M."/>
            <person name="Liolios K."/>
            <person name="Ivanova N."/>
            <person name="Pagani I."/>
            <person name="Mavromatis K."/>
            <person name="Ovchinikova G."/>
            <person name="Pati A."/>
            <person name="Chen A."/>
            <person name="Palaniappan K."/>
            <person name="Land M."/>
            <person name="Hauser L."/>
            <person name="Brambilla E.M."/>
            <person name="Rohde M."/>
            <person name="Spring S."/>
            <person name="Sikorski J."/>
            <person name="Goker M."/>
            <person name="Woyke T."/>
            <person name="Bristow J."/>
            <person name="Eisen J.A."/>
            <person name="Markowitz V."/>
            <person name="Hugenholtz P."/>
            <person name="Kyrpides N.C."/>
            <person name="Klenk H.P."/>
            <person name="Detter J.C."/>
        </authorList>
    </citation>
    <scope>NUCLEOTIDE SEQUENCE [LARGE SCALE GENOMIC DNA]</scope>
    <source>
        <strain evidence="11">DSM 8271 / FlGlyR</strain>
    </source>
</reference>
<evidence type="ECO:0000256" key="6">
    <source>
        <dbReference type="ARBA" id="ARBA00023136"/>
    </source>
</evidence>
<dbReference type="GO" id="GO:0071973">
    <property type="term" value="P:bacterial-type flagellum-dependent cell motility"/>
    <property type="evidence" value="ECO:0007669"/>
    <property type="project" value="InterPro"/>
</dbReference>
<dbReference type="InterPro" id="IPR001172">
    <property type="entry name" value="FliN_T3SS_HrcQb"/>
</dbReference>
<dbReference type="InterPro" id="IPR036429">
    <property type="entry name" value="SpoA-like_sf"/>
</dbReference>
<dbReference type="NCBIfam" id="NF005995">
    <property type="entry name" value="PRK08119.1"/>
    <property type="match status" value="1"/>
</dbReference>
<dbReference type="GO" id="GO:0016787">
    <property type="term" value="F:hydrolase activity"/>
    <property type="evidence" value="ECO:0007669"/>
    <property type="project" value="InterPro"/>
</dbReference>
<dbReference type="Gene3D" id="2.30.330.10">
    <property type="entry name" value="SpoA-like"/>
    <property type="match status" value="1"/>
</dbReference>
<dbReference type="Pfam" id="PF04509">
    <property type="entry name" value="CheC"/>
    <property type="match status" value="2"/>
</dbReference>
<feature type="region of interest" description="Disordered" evidence="7">
    <location>
        <begin position="227"/>
        <end position="274"/>
    </location>
</feature>
<feature type="domain" description="CheC-like protein" evidence="9">
    <location>
        <begin position="140"/>
        <end position="172"/>
    </location>
</feature>
<evidence type="ECO:0000256" key="5">
    <source>
        <dbReference type="ARBA" id="ARBA00022779"/>
    </source>
</evidence>
<feature type="domain" description="Flagellar motor switch protein FliN-like C-terminal" evidence="8">
    <location>
        <begin position="294"/>
        <end position="363"/>
    </location>
</feature>
<keyword evidence="6" id="KW-0472">Membrane</keyword>
<dbReference type="KEGG" id="sgy:Sgly_0603"/>
<dbReference type="RefSeq" id="WP_013623837.1">
    <property type="nucleotide sequence ID" value="NC_015172.1"/>
</dbReference>
<dbReference type="PANTHER" id="PTHR43484:SF1">
    <property type="entry name" value="FLAGELLAR MOTOR SWITCH PROTEIN FLIN"/>
    <property type="match status" value="1"/>
</dbReference>
<dbReference type="PRINTS" id="PR00956">
    <property type="entry name" value="FLGMOTORFLIN"/>
</dbReference>
<gene>
    <name evidence="10" type="ordered locus">Sgly_0603</name>
</gene>
<dbReference type="Gene3D" id="3.40.1550.10">
    <property type="entry name" value="CheC-like"/>
    <property type="match status" value="1"/>
</dbReference>
<dbReference type="PANTHER" id="PTHR43484">
    <property type="match status" value="1"/>
</dbReference>
<dbReference type="eggNOG" id="COG1886">
    <property type="taxonomic scope" value="Bacteria"/>
</dbReference>
<dbReference type="STRING" id="645991.Sgly_0603"/>
<keyword evidence="5" id="KW-0283">Flagellar rotation</keyword>
<evidence type="ECO:0000256" key="1">
    <source>
        <dbReference type="ARBA" id="ARBA00004413"/>
    </source>
</evidence>
<dbReference type="GO" id="GO:0006935">
    <property type="term" value="P:chemotaxis"/>
    <property type="evidence" value="ECO:0007669"/>
    <property type="project" value="UniProtKB-KW"/>
</dbReference>
<evidence type="ECO:0000256" key="4">
    <source>
        <dbReference type="ARBA" id="ARBA00022500"/>
    </source>
</evidence>
<protein>
    <submittedName>
        <fullName evidence="10">CheC, inhibitor of MCP methylation</fullName>
    </submittedName>
</protein>
<reference evidence="11" key="2">
    <citation type="submission" date="2011-02" db="EMBL/GenBank/DDBJ databases">
        <title>The complete genome of Syntrophobotulus glycolicus DSM 8271.</title>
        <authorList>
            <person name="Lucas S."/>
            <person name="Copeland A."/>
            <person name="Lapidus A."/>
            <person name="Bruce D."/>
            <person name="Goodwin L."/>
            <person name="Pitluck S."/>
            <person name="Kyrpides N."/>
            <person name="Mavromatis K."/>
            <person name="Pagani I."/>
            <person name="Ivanova N."/>
            <person name="Mikhailova N."/>
            <person name="Chertkov O."/>
            <person name="Held B."/>
            <person name="Detter J.C."/>
            <person name="Tapia R."/>
            <person name="Han C."/>
            <person name="Land M."/>
            <person name="Hauser L."/>
            <person name="Markowitz V."/>
            <person name="Cheng J.-F."/>
            <person name="Hugenholtz P."/>
            <person name="Woyke T."/>
            <person name="Wu D."/>
            <person name="Spring S."/>
            <person name="Schroeder M."/>
            <person name="Brambilla E."/>
            <person name="Klenk H.-P."/>
            <person name="Eisen J.A."/>
        </authorList>
    </citation>
    <scope>NUCLEOTIDE SEQUENCE [LARGE SCALE GENOMIC DNA]</scope>
    <source>
        <strain evidence="11">DSM 8271 / FlGlyR</strain>
    </source>
</reference>
<dbReference type="AlphaFoldDB" id="F0SZG1"/>
<dbReference type="Pfam" id="PF01052">
    <property type="entry name" value="FliMN_C"/>
    <property type="match status" value="1"/>
</dbReference>
<dbReference type="InterPro" id="IPR012826">
    <property type="entry name" value="FliN"/>
</dbReference>
<dbReference type="HOGENOM" id="CLU_033893_0_0_9"/>
<feature type="compositionally biased region" description="Low complexity" evidence="7">
    <location>
        <begin position="259"/>
        <end position="268"/>
    </location>
</feature>
<dbReference type="Proteomes" id="UP000007488">
    <property type="component" value="Chromosome"/>
</dbReference>
<proteinExistence type="inferred from homology"/>
<dbReference type="GO" id="GO:0009425">
    <property type="term" value="C:bacterial-type flagellum basal body"/>
    <property type="evidence" value="ECO:0007669"/>
    <property type="project" value="InterPro"/>
</dbReference>
<dbReference type="InterPro" id="IPR001543">
    <property type="entry name" value="FliN-like_C"/>
</dbReference>
<feature type="domain" description="CheC-like protein" evidence="9">
    <location>
        <begin position="39"/>
        <end position="73"/>
    </location>
</feature>